<dbReference type="SUPFAM" id="SSF51905">
    <property type="entry name" value="FAD/NAD(P)-binding domain"/>
    <property type="match status" value="1"/>
</dbReference>
<evidence type="ECO:0000256" key="6">
    <source>
        <dbReference type="RuleBase" id="RU003968"/>
    </source>
</evidence>
<sequence length="567" mass="62593">MKRRCQWRDAVLPAAGGIRSMSVATSQAGENRYDYVIVGGGSAGCVLAARLSENPDIRVCLIEAGPRDRNPLIHIPLGVMRLINHPRLNWRYWSTPQQHAADRPIYLPRGRVLGGSSSINGSIYMRGHRADYDDWAKWGNPGWSYADVLPYFRKSENNEQFQDSPYHGRGGPMNVTDLESYNPLVDIMCEAAESLQLARTADFNGKEQEGFGRRQVTVRRGRRESAATAFLRNARSRPNLTIICNALVSRIVFENRRATRVEFKQDDKPRSLSAKREIVLAAGAFASPAILMRSGIGNGPALQELGIGVLHHAPQVGSNLQDHISAAVQYSSPTTMPYGLSLRSMPWLAWSFLQYPLFRRGLLANTILHAGGFVKSRPDLDRPDIQFILLPAERTPEGRVGIGHGYGLVTLLLRPRSSGIVTLAGRDPDRAPVIDPRFYSEMEDLDDMVRGLRFARRVLEAPAWQHVRGEELRPGPSVQSDEALKDYIRATSVTCFHPVGTCRMGPDANDVVDAQLRVRGVEGLRVVDASIMPRMIGGNTNAPVIMIAEKAADMISGRPPLPAATGL</sequence>
<comment type="similarity">
    <text evidence="2 6">Belongs to the GMC oxidoreductase family.</text>
</comment>
<dbReference type="Gene3D" id="3.30.560.10">
    <property type="entry name" value="Glucose Oxidase, domain 3"/>
    <property type="match status" value="1"/>
</dbReference>
<keyword evidence="4 5" id="KW-0274">FAD</keyword>
<feature type="binding site" evidence="5">
    <location>
        <position position="112"/>
    </location>
    <ligand>
        <name>FAD</name>
        <dbReference type="ChEBI" id="CHEBI:57692"/>
    </ligand>
</feature>
<dbReference type="PIRSF" id="PIRSF000137">
    <property type="entry name" value="Alcohol_oxidase"/>
    <property type="match status" value="1"/>
</dbReference>
<dbReference type="PROSITE" id="PS00623">
    <property type="entry name" value="GMC_OXRED_1"/>
    <property type="match status" value="1"/>
</dbReference>
<dbReference type="PANTHER" id="PTHR11552:SF147">
    <property type="entry name" value="CHOLINE DEHYDROGENASE, MITOCHONDRIAL"/>
    <property type="match status" value="1"/>
</dbReference>
<dbReference type="STRING" id="1235591.CAK95_11415"/>
<comment type="cofactor">
    <cofactor evidence="1 5">
        <name>FAD</name>
        <dbReference type="ChEBI" id="CHEBI:57692"/>
    </cofactor>
</comment>
<dbReference type="AlphaFoldDB" id="A0A1W6ZQR5"/>
<dbReference type="SUPFAM" id="SSF54373">
    <property type="entry name" value="FAD-linked reductases, C-terminal domain"/>
    <property type="match status" value="1"/>
</dbReference>
<feature type="domain" description="Glucose-methanol-choline oxidoreductase N-terminal" evidence="7">
    <location>
        <begin position="110"/>
        <end position="133"/>
    </location>
</feature>
<dbReference type="Pfam" id="PF05199">
    <property type="entry name" value="GMC_oxred_C"/>
    <property type="match status" value="1"/>
</dbReference>
<feature type="domain" description="Glucose-methanol-choline oxidoreductase N-terminal" evidence="8">
    <location>
        <begin position="283"/>
        <end position="297"/>
    </location>
</feature>
<evidence type="ECO:0000259" key="7">
    <source>
        <dbReference type="PROSITE" id="PS00623"/>
    </source>
</evidence>
<keyword evidence="3 6" id="KW-0285">Flavoprotein</keyword>
<dbReference type="PROSITE" id="PS00624">
    <property type="entry name" value="GMC_OXRED_2"/>
    <property type="match status" value="1"/>
</dbReference>
<dbReference type="Gene3D" id="3.50.50.60">
    <property type="entry name" value="FAD/NAD(P)-binding domain"/>
    <property type="match status" value="1"/>
</dbReference>
<organism evidence="9 10">
    <name type="scientific">Pseudorhodoplanes sinuspersici</name>
    <dbReference type="NCBI Taxonomy" id="1235591"/>
    <lineage>
        <taxon>Bacteria</taxon>
        <taxon>Pseudomonadati</taxon>
        <taxon>Pseudomonadota</taxon>
        <taxon>Alphaproteobacteria</taxon>
        <taxon>Hyphomicrobiales</taxon>
        <taxon>Pseudorhodoplanes</taxon>
    </lineage>
</organism>
<accession>A0A1W6ZQR5</accession>
<dbReference type="InterPro" id="IPR036188">
    <property type="entry name" value="FAD/NAD-bd_sf"/>
</dbReference>
<feature type="binding site" evidence="5">
    <location>
        <position position="248"/>
    </location>
    <ligand>
        <name>FAD</name>
        <dbReference type="ChEBI" id="CHEBI:57692"/>
    </ligand>
</feature>
<evidence type="ECO:0000256" key="4">
    <source>
        <dbReference type="ARBA" id="ARBA00022827"/>
    </source>
</evidence>
<evidence type="ECO:0000256" key="5">
    <source>
        <dbReference type="PIRSR" id="PIRSR000137-2"/>
    </source>
</evidence>
<dbReference type="Pfam" id="PF00732">
    <property type="entry name" value="GMC_oxred_N"/>
    <property type="match status" value="1"/>
</dbReference>
<evidence type="ECO:0000313" key="10">
    <source>
        <dbReference type="Proteomes" id="UP000194137"/>
    </source>
</evidence>
<reference evidence="9 10" key="1">
    <citation type="submission" date="2017-05" db="EMBL/GenBank/DDBJ databases">
        <title>Full genome sequence of Pseudorhodoplanes sinuspersici.</title>
        <authorList>
            <person name="Dastgheib S.M.M."/>
            <person name="Shavandi M."/>
            <person name="Tirandaz H."/>
        </authorList>
    </citation>
    <scope>NUCLEOTIDE SEQUENCE [LARGE SCALE GENOMIC DNA]</scope>
    <source>
        <strain evidence="9 10">RIPI110</strain>
    </source>
</reference>
<evidence type="ECO:0000256" key="3">
    <source>
        <dbReference type="ARBA" id="ARBA00022630"/>
    </source>
</evidence>
<dbReference type="KEGG" id="psin:CAK95_11415"/>
<dbReference type="PANTHER" id="PTHR11552">
    <property type="entry name" value="GLUCOSE-METHANOL-CHOLINE GMC OXIDOREDUCTASE"/>
    <property type="match status" value="1"/>
</dbReference>
<protein>
    <recommendedName>
        <fullName evidence="7 8">Glucose-methanol-choline oxidoreductase N-terminal domain-containing protein</fullName>
    </recommendedName>
</protein>
<proteinExistence type="inferred from homology"/>
<gene>
    <name evidence="9" type="ORF">CAK95_11415</name>
</gene>
<evidence type="ECO:0000256" key="1">
    <source>
        <dbReference type="ARBA" id="ARBA00001974"/>
    </source>
</evidence>
<evidence type="ECO:0000259" key="8">
    <source>
        <dbReference type="PROSITE" id="PS00624"/>
    </source>
</evidence>
<keyword evidence="10" id="KW-1185">Reference proteome</keyword>
<evidence type="ECO:0000256" key="2">
    <source>
        <dbReference type="ARBA" id="ARBA00010790"/>
    </source>
</evidence>
<dbReference type="InterPro" id="IPR012132">
    <property type="entry name" value="GMC_OxRdtase"/>
</dbReference>
<name>A0A1W6ZQR5_9HYPH</name>
<dbReference type="GO" id="GO:0016614">
    <property type="term" value="F:oxidoreductase activity, acting on CH-OH group of donors"/>
    <property type="evidence" value="ECO:0007669"/>
    <property type="project" value="InterPro"/>
</dbReference>
<dbReference type="EMBL" id="CP021112">
    <property type="protein sequence ID" value="ARP99625.1"/>
    <property type="molecule type" value="Genomic_DNA"/>
</dbReference>
<dbReference type="InterPro" id="IPR000172">
    <property type="entry name" value="GMC_OxRdtase_N"/>
</dbReference>
<dbReference type="OrthoDB" id="9785276at2"/>
<evidence type="ECO:0000313" key="9">
    <source>
        <dbReference type="EMBL" id="ARP99625.1"/>
    </source>
</evidence>
<dbReference type="GO" id="GO:0050660">
    <property type="term" value="F:flavin adenine dinucleotide binding"/>
    <property type="evidence" value="ECO:0007669"/>
    <property type="project" value="InterPro"/>
</dbReference>
<dbReference type="Proteomes" id="UP000194137">
    <property type="component" value="Chromosome"/>
</dbReference>
<dbReference type="InterPro" id="IPR007867">
    <property type="entry name" value="GMC_OxRtase_C"/>
</dbReference>